<dbReference type="Pfam" id="PF13416">
    <property type="entry name" value="SBP_bac_8"/>
    <property type="match status" value="1"/>
</dbReference>
<dbReference type="PANTHER" id="PTHR43649:SF12">
    <property type="entry name" value="DIACETYLCHITOBIOSE BINDING PROTEIN DASA"/>
    <property type="match status" value="1"/>
</dbReference>
<accession>A0A3E3I1B3</accession>
<reference evidence="2" key="1">
    <citation type="submission" date="2018-08" db="EMBL/GenBank/DDBJ databases">
        <title>A genome reference for cultivated species of the human gut microbiota.</title>
        <authorList>
            <person name="Zou Y."/>
            <person name="Xue W."/>
            <person name="Luo G."/>
        </authorList>
    </citation>
    <scope>NUCLEOTIDE SEQUENCE [LARGE SCALE GENOMIC DNA]</scope>
    <source>
        <strain evidence="2">TF05-5AC</strain>
    </source>
</reference>
<evidence type="ECO:0000256" key="1">
    <source>
        <dbReference type="SAM" id="MobiDB-lite"/>
    </source>
</evidence>
<proteinExistence type="predicted"/>
<evidence type="ECO:0000313" key="2">
    <source>
        <dbReference type="EMBL" id="RGE58264.1"/>
    </source>
</evidence>
<dbReference type="EMBL" id="QVLV01000012">
    <property type="protein sequence ID" value="RGE58264.1"/>
    <property type="molecule type" value="Genomic_DNA"/>
</dbReference>
<feature type="compositionally biased region" description="Low complexity" evidence="1">
    <location>
        <begin position="85"/>
        <end position="98"/>
    </location>
</feature>
<dbReference type="PANTHER" id="PTHR43649">
    <property type="entry name" value="ARABINOSE-BINDING PROTEIN-RELATED"/>
    <property type="match status" value="1"/>
</dbReference>
<dbReference type="SUPFAM" id="SSF53850">
    <property type="entry name" value="Periplasmic binding protein-like II"/>
    <property type="match status" value="1"/>
</dbReference>
<comment type="caution">
    <text evidence="2">The sequence shown here is derived from an EMBL/GenBank/DDBJ whole genome shotgun (WGS) entry which is preliminary data.</text>
</comment>
<sequence>MHLAIFIKVKCTREHYAPICKYYIWIRKIMEYPFRLPWKTKGGFIMKSKKLALLLSTVMVVSSLAGCGGSSSTANETSAPAADKTTAASTENTAAAGAEEAEASAPITIDFWNSWTGSDGDTLVELVNKFNEENPWQITVNMDISSSFAEKLSTSLPTGDASPLILMGNGDRFKYQEYLLPINDVWTNTTLKEEDFNANSLDTGRIGEDLYSLPFQNSLYYMYWNKDLFEKAGLDPETPPQNFEEWTQMAAKITDPDSNVYGSGLFMAYGNQEMCLMQQKGGLAVEQQSDGKYKVNIEGNEGYKEYLEWMKALYTNGDNPQENEIDSMFKAGQIGIMVNGPWLAPGADESGVNFGMCKIFGQEPLGDVAGFFITSSATDEEKLACERFLQWWYQGNEGCAVEDTAVSTWSLKLGFPTTYVPTGECEAYKSNERLAALNLDDNSKDSIWITTSPEFKGWGDLVTVIGNMTQAVVFDTPIDEAMAQAQEDAEKAVTTYEGADALVQ</sequence>
<keyword evidence="3" id="KW-1185">Reference proteome</keyword>
<protein>
    <submittedName>
        <fullName evidence="2">Extracellular solute-binding protein</fullName>
    </submittedName>
</protein>
<dbReference type="Proteomes" id="UP000260812">
    <property type="component" value="Unassembled WGS sequence"/>
</dbReference>
<gene>
    <name evidence="2" type="ORF">DXC51_17385</name>
</gene>
<name>A0A3E3I1B3_9FIRM</name>
<dbReference type="AlphaFoldDB" id="A0A3E3I1B3"/>
<dbReference type="InterPro" id="IPR006059">
    <property type="entry name" value="SBP"/>
</dbReference>
<dbReference type="Gene3D" id="3.40.190.10">
    <property type="entry name" value="Periplasmic binding protein-like II"/>
    <property type="match status" value="1"/>
</dbReference>
<dbReference type="InterPro" id="IPR050490">
    <property type="entry name" value="Bact_solute-bd_prot1"/>
</dbReference>
<feature type="region of interest" description="Disordered" evidence="1">
    <location>
        <begin position="70"/>
        <end position="101"/>
    </location>
</feature>
<evidence type="ECO:0000313" key="3">
    <source>
        <dbReference type="Proteomes" id="UP000260812"/>
    </source>
</evidence>
<organism evidence="2 3">
    <name type="scientific">Eisenbergiella massiliensis</name>
    <dbReference type="NCBI Taxonomy" id="1720294"/>
    <lineage>
        <taxon>Bacteria</taxon>
        <taxon>Bacillati</taxon>
        <taxon>Bacillota</taxon>
        <taxon>Clostridia</taxon>
        <taxon>Lachnospirales</taxon>
        <taxon>Lachnospiraceae</taxon>
        <taxon>Eisenbergiella</taxon>
    </lineage>
</organism>